<feature type="region of interest" description="Disordered" evidence="4">
    <location>
        <begin position="283"/>
        <end position="323"/>
    </location>
</feature>
<accession>A0A8J4FTZ9</accession>
<name>A0A8J4FTZ9_9CHLO</name>
<feature type="region of interest" description="Disordered" evidence="4">
    <location>
        <begin position="441"/>
        <end position="480"/>
    </location>
</feature>
<evidence type="ECO:0000256" key="1">
    <source>
        <dbReference type="ARBA" id="ARBA00004123"/>
    </source>
</evidence>
<evidence type="ECO:0000256" key="3">
    <source>
        <dbReference type="ARBA" id="ARBA00023242"/>
    </source>
</evidence>
<dbReference type="AlphaFoldDB" id="A0A8J4FTZ9"/>
<dbReference type="OrthoDB" id="4703at2759"/>
<dbReference type="SUPFAM" id="SSF50978">
    <property type="entry name" value="WD40 repeat-like"/>
    <property type="match status" value="1"/>
</dbReference>
<dbReference type="PANTHER" id="PTHR15052">
    <property type="entry name" value="RNA POLYMERASE III TRANSCRIPTION INITIATION FACTOR COMPLEX SUBUNIT"/>
    <property type="match status" value="1"/>
</dbReference>
<sequence>MSAWVAPEGTWAVRPEDVAVLDDAAQEPYNPLLTSTSKLVTAPRNICTAPKAPISTVPGRHGRVDDKTGVVLELRFNTSYDIVSVPTKLGRDGQGTASSVTNDARNGCVVDAVTFAGGPVWCADFCPPPRGVPLHAFATVSSIDAIANNIAATTTSPSAANTKTLSPVAAAATELEAPACIGAGDASATLGSKARVTNPASLGPAVVEYVAVGAHPPGNGTNLTNVALRGPGAVQLWALPHGEAAPECPMGLPRCAMLLVHDGRVTWDVRWCKSPGCIFQQQQQPPRHTVQGCDQPAPPGRSTDGSGGITSGDSVSGGGRCNGVDAGHLPAGSAAGGGPGAAAAGGWAQSLPVLGLLAIVIGDGSVIVAAVPEPSALAAGGSGRKSAPGFTTREDAAMATAMESISPVDDREGKEDADDGCDGGDGPAPMEVVDGRGCATAAAASGKDGDGVAADTDATAADVSERPPLRGKSPGPPPPLVRLVRPAVLLRREQMGGALASCCDWHMPDPRVGPPQLLVGCWDGSVALWRLPRGGSTGIVERTQLLFHIPADVLPLRRVISNPIWDTDFLLPAGPSTDTHEVHAEARVRTAGGGLGRGGGTGASTSSAAVHNHGIAAAKAAAAMGCGLGGRIGAPGGPAGHLFCTTGYTGRVKIWDDRDASRPLLDRIVHRSYVHDAAWTRRPAALTLAQDDGGLRVVLLDAAAAMSGGEGNAGVGSLTFREPNCSALWSTYYVPRLHMLLYGGTEGVVAAVPWEFPADTRNRRPHVPLAGLVRDGPRLRLLSPDEVSGVQLFYPGGFNWRGIEGSSVPRLAPIVPDTEHQLYVVRAGYGLPPPPRLLQLTRATQRLPEDDGAGEAA</sequence>
<dbReference type="GO" id="GO:0000127">
    <property type="term" value="C:transcription factor TFIIIC complex"/>
    <property type="evidence" value="ECO:0007669"/>
    <property type="project" value="TreeGrafter"/>
</dbReference>
<comment type="subcellular location">
    <subcellularLocation>
        <location evidence="1">Nucleus</location>
    </subcellularLocation>
</comment>
<gene>
    <name evidence="5" type="ORF">Vretifemale_16700</name>
</gene>
<dbReference type="GO" id="GO:0005634">
    <property type="term" value="C:nucleus"/>
    <property type="evidence" value="ECO:0007669"/>
    <property type="project" value="UniProtKB-SubCell"/>
</dbReference>
<feature type="compositionally biased region" description="Gly residues" evidence="4">
    <location>
        <begin position="305"/>
        <end position="321"/>
    </location>
</feature>
<keyword evidence="3" id="KW-0539">Nucleus</keyword>
<comment type="caution">
    <text evidence="5">The sequence shown here is derived from an EMBL/GenBank/DDBJ whole genome shotgun (WGS) entry which is preliminary data.</text>
</comment>
<dbReference type="Proteomes" id="UP000747110">
    <property type="component" value="Unassembled WGS sequence"/>
</dbReference>
<keyword evidence="6" id="KW-1185">Reference proteome</keyword>
<proteinExistence type="predicted"/>
<dbReference type="GO" id="GO:0006383">
    <property type="term" value="P:transcription by RNA polymerase III"/>
    <property type="evidence" value="ECO:0007669"/>
    <property type="project" value="TreeGrafter"/>
</dbReference>
<reference evidence="5" key="1">
    <citation type="journal article" date="2021" name="Proc. Natl. Acad. Sci. U.S.A.">
        <title>Three genomes in the algal genus Volvox reveal the fate of a haploid sex-determining region after a transition to homothallism.</title>
        <authorList>
            <person name="Yamamoto K."/>
            <person name="Hamaji T."/>
            <person name="Kawai-Toyooka H."/>
            <person name="Matsuzaki R."/>
            <person name="Takahashi F."/>
            <person name="Nishimura Y."/>
            <person name="Kawachi M."/>
            <person name="Noguchi H."/>
            <person name="Minakuchi Y."/>
            <person name="Umen J.G."/>
            <person name="Toyoda A."/>
            <person name="Nozaki H."/>
        </authorList>
    </citation>
    <scope>NUCLEOTIDE SEQUENCE</scope>
    <source>
        <strain evidence="5">NIES-3786</strain>
    </source>
</reference>
<dbReference type="InterPro" id="IPR036322">
    <property type="entry name" value="WD40_repeat_dom_sf"/>
</dbReference>
<feature type="non-terminal residue" evidence="5">
    <location>
        <position position="857"/>
    </location>
</feature>
<protein>
    <submittedName>
        <fullName evidence="5">Uncharacterized protein</fullName>
    </submittedName>
</protein>
<dbReference type="Gene3D" id="2.130.10.10">
    <property type="entry name" value="YVTN repeat-like/Quinoprotein amine dehydrogenase"/>
    <property type="match status" value="1"/>
</dbReference>
<organism evidence="5 6">
    <name type="scientific">Volvox reticuliferus</name>
    <dbReference type="NCBI Taxonomy" id="1737510"/>
    <lineage>
        <taxon>Eukaryota</taxon>
        <taxon>Viridiplantae</taxon>
        <taxon>Chlorophyta</taxon>
        <taxon>core chlorophytes</taxon>
        <taxon>Chlorophyceae</taxon>
        <taxon>CS clade</taxon>
        <taxon>Chlamydomonadales</taxon>
        <taxon>Volvocaceae</taxon>
        <taxon>Volvox</taxon>
    </lineage>
</organism>
<dbReference type="InterPro" id="IPR052416">
    <property type="entry name" value="GTF3C_component"/>
</dbReference>
<evidence type="ECO:0000313" key="5">
    <source>
        <dbReference type="EMBL" id="GIL88895.1"/>
    </source>
</evidence>
<dbReference type="EMBL" id="BNCP01000047">
    <property type="protein sequence ID" value="GIL88895.1"/>
    <property type="molecule type" value="Genomic_DNA"/>
</dbReference>
<evidence type="ECO:0000256" key="4">
    <source>
        <dbReference type="SAM" id="MobiDB-lite"/>
    </source>
</evidence>
<evidence type="ECO:0000256" key="2">
    <source>
        <dbReference type="ARBA" id="ARBA00023163"/>
    </source>
</evidence>
<dbReference type="InterPro" id="IPR015943">
    <property type="entry name" value="WD40/YVTN_repeat-like_dom_sf"/>
</dbReference>
<evidence type="ECO:0000313" key="6">
    <source>
        <dbReference type="Proteomes" id="UP000747110"/>
    </source>
</evidence>
<keyword evidence="2" id="KW-0804">Transcription</keyword>
<dbReference type="PANTHER" id="PTHR15052:SF2">
    <property type="entry name" value="GENERAL TRANSCRIPTION FACTOR 3C POLYPEPTIDE 2"/>
    <property type="match status" value="1"/>
</dbReference>
<feature type="region of interest" description="Disordered" evidence="4">
    <location>
        <begin position="404"/>
        <end position="426"/>
    </location>
</feature>
<feature type="compositionally biased region" description="Low complexity" evidence="4">
    <location>
        <begin position="451"/>
        <end position="462"/>
    </location>
</feature>